<dbReference type="PROSITE" id="PS50081">
    <property type="entry name" value="ZF_DAG_PE_2"/>
    <property type="match status" value="1"/>
</dbReference>
<dbReference type="SUPFAM" id="SSF57889">
    <property type="entry name" value="Cysteine-rich domain"/>
    <property type="match status" value="1"/>
</dbReference>
<dbReference type="InterPro" id="IPR057870">
    <property type="entry name" value="HR1_TOCA"/>
</dbReference>
<dbReference type="Pfam" id="PF25610">
    <property type="entry name" value="HR1_TOCA"/>
    <property type="match status" value="1"/>
</dbReference>
<evidence type="ECO:0000256" key="1">
    <source>
        <dbReference type="ARBA" id="ARBA00022443"/>
    </source>
</evidence>
<dbReference type="InParanoid" id="A0A0L0HJH3"/>
<proteinExistence type="predicted"/>
<sequence>MLSRLSFAGDYSASLDAMGFGPELQEIKAVDQHVSEGIHFVSEVREFMRERAELEADFARRLEALAKKYAHRKDKLERDREKRASLISTAIPSNPGSPTKDRFAAGNENKEMASRDEVSTRVVSTTQKAWAEILHETEVLAKAHMTLHDALHADIADKLKALATKKEEARKKHIAFSMRLLAERDRLVTEKDKAKAKYDAASEAVEVAKNKHNRAPDDKTAEKLKKRWHEEIVDLNNTKNLYVLALAAANACKHKYYEEDIPKLLMCIKDLDISTTWGLKSIWQDYRTSRSAVMDVVIRSLGIVRAAVDSIDPQGDADTFVQSRGNWDSVPGSNAPDFPFLPSGLWKDNGELAQDDYAHVFLRNTLRKLQKRVDQIDTEIKSKNRTLDGTKNLFDAYTKDRKQGDPDDVKESMLDESRDIMVLKTARCKYQTQIDAIMQCIGVEESPNARFHNLKGANFSIPTTCDYCHGTIWGVAKPGLTCSDCGYSAHLKCELKIPPECPGAKGARRPASMVSQRTSVTSIGSVLSASGSNWFVGASAYVLYDYSPAASAFDEIAVTEGSVVRIIEPDDGSGWTLVSYQTDGESRKGLVPTSYIELASPALAAESMLSERNRTPSPTKISRIQTTVAYDYTKGGDDELTVKAGQVVWITEGDDGSGWVTVNDGTLEGLVPASYLEPVQ</sequence>
<keyword evidence="1 5" id="KW-0728">SH3 domain</keyword>
<feature type="domain" description="Phorbol-ester/DAG-type" evidence="9">
    <location>
        <begin position="451"/>
        <end position="501"/>
    </location>
</feature>
<dbReference type="Gene3D" id="2.30.30.40">
    <property type="entry name" value="SH3 Domains"/>
    <property type="match status" value="2"/>
</dbReference>
<dbReference type="SMART" id="SM00109">
    <property type="entry name" value="C1"/>
    <property type="match status" value="1"/>
</dbReference>
<protein>
    <submittedName>
        <fullName evidence="11">Uncharacterized protein</fullName>
    </submittedName>
</protein>
<organism evidence="11 12">
    <name type="scientific">Spizellomyces punctatus (strain DAOM BR117)</name>
    <dbReference type="NCBI Taxonomy" id="645134"/>
    <lineage>
        <taxon>Eukaryota</taxon>
        <taxon>Fungi</taxon>
        <taxon>Fungi incertae sedis</taxon>
        <taxon>Chytridiomycota</taxon>
        <taxon>Chytridiomycota incertae sedis</taxon>
        <taxon>Chytridiomycetes</taxon>
        <taxon>Spizellomycetales</taxon>
        <taxon>Spizellomycetaceae</taxon>
        <taxon>Spizellomyces</taxon>
    </lineage>
</organism>
<dbReference type="Pfam" id="PF00018">
    <property type="entry name" value="SH3_1"/>
    <property type="match status" value="1"/>
</dbReference>
<dbReference type="VEuPathDB" id="FungiDB:SPPG_04085"/>
<dbReference type="InterPro" id="IPR001452">
    <property type="entry name" value="SH3_domain"/>
</dbReference>
<gene>
    <name evidence="11" type="ORF">SPPG_04085</name>
</gene>
<keyword evidence="4 6" id="KW-0175">Coiled coil</keyword>
<dbReference type="GeneID" id="27687557"/>
<dbReference type="Pfam" id="PF00130">
    <property type="entry name" value="C1_1"/>
    <property type="match status" value="1"/>
</dbReference>
<dbReference type="CDD" id="cd20824">
    <property type="entry name" value="C1_SpBZZ1-like"/>
    <property type="match status" value="1"/>
</dbReference>
<dbReference type="PROSITE" id="PS00479">
    <property type="entry name" value="ZF_DAG_PE_1"/>
    <property type="match status" value="1"/>
</dbReference>
<dbReference type="OMA" id="TPMMEEP"/>
<dbReference type="EMBL" id="KQ257455">
    <property type="protein sequence ID" value="KND00989.1"/>
    <property type="molecule type" value="Genomic_DNA"/>
</dbReference>
<dbReference type="InterPro" id="IPR002219">
    <property type="entry name" value="PKC_DAG/PE"/>
</dbReference>
<dbReference type="Gene3D" id="6.10.140.470">
    <property type="match status" value="1"/>
</dbReference>
<dbReference type="SMART" id="SM00055">
    <property type="entry name" value="FCH"/>
    <property type="match status" value="1"/>
</dbReference>
<dbReference type="STRING" id="645134.A0A0L0HJH3"/>
<feature type="domain" description="F-BAR" evidence="10">
    <location>
        <begin position="18"/>
        <end position="316"/>
    </location>
</feature>
<dbReference type="PROSITE" id="PS50002">
    <property type="entry name" value="SH3"/>
    <property type="match status" value="2"/>
</dbReference>
<dbReference type="PROSITE" id="PS51741">
    <property type="entry name" value="F_BAR"/>
    <property type="match status" value="1"/>
</dbReference>
<dbReference type="Gene3D" id="3.30.60.20">
    <property type="match status" value="1"/>
</dbReference>
<evidence type="ECO:0000259" key="10">
    <source>
        <dbReference type="PROSITE" id="PS51741"/>
    </source>
</evidence>
<dbReference type="InterPro" id="IPR001060">
    <property type="entry name" value="FCH_dom"/>
</dbReference>
<dbReference type="Pfam" id="PF00611">
    <property type="entry name" value="FCH"/>
    <property type="match status" value="1"/>
</dbReference>
<dbReference type="FunCoup" id="A0A0L0HJH3">
    <property type="interactions" value="99"/>
</dbReference>
<feature type="coiled-coil region" evidence="7">
    <location>
        <begin position="359"/>
        <end position="386"/>
    </location>
</feature>
<dbReference type="PANTHER" id="PTHR15735">
    <property type="entry name" value="FCH AND DOUBLE SH3 DOMAINS PROTEIN"/>
    <property type="match status" value="1"/>
</dbReference>
<dbReference type="GO" id="GO:0046872">
    <property type="term" value="F:metal ion binding"/>
    <property type="evidence" value="ECO:0007669"/>
    <property type="project" value="UniProtKB-KW"/>
</dbReference>
<keyword evidence="12" id="KW-1185">Reference proteome</keyword>
<dbReference type="GO" id="GO:0030036">
    <property type="term" value="P:actin cytoskeleton organization"/>
    <property type="evidence" value="ECO:0007669"/>
    <property type="project" value="UniProtKB-ARBA"/>
</dbReference>
<feature type="domain" description="SH3" evidence="8">
    <location>
        <begin position="621"/>
        <end position="680"/>
    </location>
</feature>
<dbReference type="eggNOG" id="KOG3565">
    <property type="taxonomic scope" value="Eukaryota"/>
</dbReference>
<feature type="domain" description="SH3" evidence="8">
    <location>
        <begin position="535"/>
        <end position="601"/>
    </location>
</feature>
<evidence type="ECO:0000256" key="6">
    <source>
        <dbReference type="PROSITE-ProRule" id="PRU01077"/>
    </source>
</evidence>
<dbReference type="Gene3D" id="1.20.1270.60">
    <property type="entry name" value="Arfaptin homology (AH) domain/BAR domain"/>
    <property type="match status" value="1"/>
</dbReference>
<dbReference type="RefSeq" id="XP_016609028.1">
    <property type="nucleotide sequence ID" value="XM_016752332.1"/>
</dbReference>
<dbReference type="GO" id="GO:0030864">
    <property type="term" value="C:cortical actin cytoskeleton"/>
    <property type="evidence" value="ECO:0007669"/>
    <property type="project" value="UniProtKB-ARBA"/>
</dbReference>
<dbReference type="OrthoDB" id="8783038at2759"/>
<evidence type="ECO:0000259" key="9">
    <source>
        <dbReference type="PROSITE" id="PS50081"/>
    </source>
</evidence>
<feature type="coiled-coil region" evidence="7">
    <location>
        <begin position="152"/>
        <end position="211"/>
    </location>
</feature>
<reference evidence="11 12" key="1">
    <citation type="submission" date="2009-08" db="EMBL/GenBank/DDBJ databases">
        <title>The Genome Sequence of Spizellomyces punctatus strain DAOM BR117.</title>
        <authorList>
            <consortium name="The Broad Institute Genome Sequencing Platform"/>
            <person name="Russ C."/>
            <person name="Cuomo C."/>
            <person name="Shea T."/>
            <person name="Young S.K."/>
            <person name="Zeng Q."/>
            <person name="Koehrsen M."/>
            <person name="Haas B."/>
            <person name="Borodovsky M."/>
            <person name="Guigo R."/>
            <person name="Alvarado L."/>
            <person name="Berlin A."/>
            <person name="Bochicchio J."/>
            <person name="Borenstein D."/>
            <person name="Chapman S."/>
            <person name="Chen Z."/>
            <person name="Engels R."/>
            <person name="Freedman E."/>
            <person name="Gellesch M."/>
            <person name="Goldberg J."/>
            <person name="Griggs A."/>
            <person name="Gujja S."/>
            <person name="Heiman D."/>
            <person name="Hepburn T."/>
            <person name="Howarth C."/>
            <person name="Jen D."/>
            <person name="Larson L."/>
            <person name="Lewis B."/>
            <person name="Mehta T."/>
            <person name="Park D."/>
            <person name="Pearson M."/>
            <person name="Roberts A."/>
            <person name="Saif S."/>
            <person name="Shenoy N."/>
            <person name="Sisk P."/>
            <person name="Stolte C."/>
            <person name="Sykes S."/>
            <person name="Thomson T."/>
            <person name="Walk T."/>
            <person name="White J."/>
            <person name="Yandava C."/>
            <person name="Burger G."/>
            <person name="Gray M.W."/>
            <person name="Holland P.W.H."/>
            <person name="King N."/>
            <person name="Lang F.B.F."/>
            <person name="Roger A.J."/>
            <person name="Ruiz-Trillo I."/>
            <person name="Lander E."/>
            <person name="Nusbaum C."/>
        </authorList>
    </citation>
    <scope>NUCLEOTIDE SEQUENCE [LARGE SCALE GENOMIC DNA]</scope>
    <source>
        <strain evidence="11 12">DAOM BR117</strain>
    </source>
</reference>
<dbReference type="PANTHER" id="PTHR15735:SF21">
    <property type="entry name" value="PROTEIN NERVOUS WRECK"/>
    <property type="match status" value="1"/>
</dbReference>
<evidence type="ECO:0000256" key="7">
    <source>
        <dbReference type="SAM" id="Coils"/>
    </source>
</evidence>
<evidence type="ECO:0000313" key="12">
    <source>
        <dbReference type="Proteomes" id="UP000053201"/>
    </source>
</evidence>
<dbReference type="InterPro" id="IPR036028">
    <property type="entry name" value="SH3-like_dom_sf"/>
</dbReference>
<dbReference type="InterPro" id="IPR046349">
    <property type="entry name" value="C1-like_sf"/>
</dbReference>
<dbReference type="Proteomes" id="UP000053201">
    <property type="component" value="Unassembled WGS sequence"/>
</dbReference>
<evidence type="ECO:0000256" key="3">
    <source>
        <dbReference type="ARBA" id="ARBA00022833"/>
    </source>
</evidence>
<dbReference type="InterPro" id="IPR027267">
    <property type="entry name" value="AH/BAR_dom_sf"/>
</dbReference>
<evidence type="ECO:0000256" key="2">
    <source>
        <dbReference type="ARBA" id="ARBA00022723"/>
    </source>
</evidence>
<evidence type="ECO:0000256" key="5">
    <source>
        <dbReference type="PROSITE-ProRule" id="PRU00192"/>
    </source>
</evidence>
<dbReference type="InterPro" id="IPR031160">
    <property type="entry name" value="F_BAR_dom"/>
</dbReference>
<dbReference type="SUPFAM" id="SSF103657">
    <property type="entry name" value="BAR/IMD domain-like"/>
    <property type="match status" value="1"/>
</dbReference>
<name>A0A0L0HJH3_SPIPD</name>
<keyword evidence="3" id="KW-0862">Zinc</keyword>
<dbReference type="SMART" id="SM00326">
    <property type="entry name" value="SH3"/>
    <property type="match status" value="2"/>
</dbReference>
<evidence type="ECO:0000259" key="8">
    <source>
        <dbReference type="PROSITE" id="PS50002"/>
    </source>
</evidence>
<evidence type="ECO:0000313" key="11">
    <source>
        <dbReference type="EMBL" id="KND00989.1"/>
    </source>
</evidence>
<evidence type="ECO:0000256" key="4">
    <source>
        <dbReference type="ARBA" id="ARBA00023054"/>
    </source>
</evidence>
<dbReference type="AlphaFoldDB" id="A0A0L0HJH3"/>
<keyword evidence="2" id="KW-0479">Metal-binding</keyword>
<dbReference type="GO" id="GO:0030833">
    <property type="term" value="P:regulation of actin filament polymerization"/>
    <property type="evidence" value="ECO:0007669"/>
    <property type="project" value="TreeGrafter"/>
</dbReference>
<dbReference type="SUPFAM" id="SSF50044">
    <property type="entry name" value="SH3-domain"/>
    <property type="match status" value="2"/>
</dbReference>
<accession>A0A0L0HJH3</accession>